<dbReference type="RefSeq" id="YP_003969332.1">
    <property type="nucleotide sequence ID" value="NC_014636.1"/>
</dbReference>
<dbReference type="GeneID" id="9861450"/>
<evidence type="ECO:0000313" key="4">
    <source>
        <dbReference type="Proteomes" id="UP000002236"/>
    </source>
</evidence>
<proteinExistence type="predicted"/>
<dbReference type="InterPro" id="IPR014001">
    <property type="entry name" value="Helicase_ATP-bd"/>
</dbReference>
<evidence type="ECO:0000313" key="3">
    <source>
        <dbReference type="EMBL" id="ADM79886.1"/>
    </source>
</evidence>
<sequence length="454" mass="51248">MSEAESLLAKIILTDCQKRSIDAVLNDRSHITISGPAGSGKSFLTKILIKKLIEKNNGGVILSAPTHQAKIVLSKMSGYTASTIHSIMKIHPDTYEDVREFKQSKSDKAKKDLNEVRYLIVDEASMVDNDLFEIILKSVHPYCQIIGIGDKHQIQPVRHAPGEISPFFTDKRFRLSEMNTIVRQQAGNPIIQVATKIRQGGWFETNWDKETGTGVLDVKNIANLMKVYLSKVKTPEDLLNYRMLAYTNEVVNSFNRVIRKQVYQTTEPFIDSEYLVMQEPVIRETDVGGETFTETLLNNGETVKIIPGSIKRESRYINLPMVDPVQIEVATMMVERTEVDLTDDVDAETEVEISVVWDANSQVQLDEALSYAASQYKAMGKGKATTRYWEIFWEVKNMFTNTKSLGASTFHKSQGTTVIGVCVYTGDMNFAQFEIQTQLGYVGCTRAQKWVMYC</sequence>
<dbReference type="SMART" id="SM00382">
    <property type="entry name" value="AAA"/>
    <property type="match status" value="1"/>
</dbReference>
<keyword evidence="3" id="KW-0378">Hydrolase</keyword>
<dbReference type="Gene3D" id="2.30.30.780">
    <property type="match status" value="1"/>
</dbReference>
<reference evidence="3 4" key="1">
    <citation type="journal article" date="2012" name="Vet. Microbiol.">
        <title>Complete genome sequence and characterization of a broad-host range T4-like bacteriophage phiAS5 infecting Aeromonas salmonicida subsp. salmonicida.</title>
        <authorList>
            <person name="Kim J.H."/>
            <person name="Son J.S."/>
            <person name="Choi Y.J."/>
            <person name="Choresca C.H.Jr."/>
            <person name="Shin S.P."/>
            <person name="Han J.E."/>
            <person name="Jun J.W."/>
            <person name="Park S.C."/>
        </authorList>
    </citation>
    <scope>NUCLEOTIDE SEQUENCE [LARGE SCALE GENOMIC DNA]</scope>
</reference>
<evidence type="ECO:0000259" key="2">
    <source>
        <dbReference type="SMART" id="SM00487"/>
    </source>
</evidence>
<dbReference type="Pfam" id="PF13604">
    <property type="entry name" value="AAA_30"/>
    <property type="match status" value="1"/>
</dbReference>
<dbReference type="SUPFAM" id="SSF52540">
    <property type="entry name" value="P-loop containing nucleoside triphosphate hydrolases"/>
    <property type="match status" value="1"/>
</dbReference>
<dbReference type="PANTHER" id="PTHR47642">
    <property type="entry name" value="ATP-DEPENDENT DNA HELICASE"/>
    <property type="match status" value="1"/>
</dbReference>
<evidence type="ECO:0000259" key="1">
    <source>
        <dbReference type="SMART" id="SM00382"/>
    </source>
</evidence>
<dbReference type="Gene3D" id="3.40.50.300">
    <property type="entry name" value="P-loop containing nucleotide triphosphate hydrolases"/>
    <property type="match status" value="2"/>
</dbReference>
<accession>E1A2E0</accession>
<dbReference type="CDD" id="cd17933">
    <property type="entry name" value="DEXSc_RecD-like"/>
    <property type="match status" value="1"/>
</dbReference>
<dbReference type="Pfam" id="PF18343">
    <property type="entry name" value="SH3_14"/>
    <property type="match status" value="1"/>
</dbReference>
<organism evidence="3 4">
    <name type="scientific">Aeromonas phage phiAS5</name>
    <dbReference type="NCBI Taxonomy" id="879630"/>
    <lineage>
        <taxon>Viruses</taxon>
        <taxon>Duplodnaviria</taxon>
        <taxon>Heunggongvirae</taxon>
        <taxon>Uroviricota</taxon>
        <taxon>Caudoviricetes</taxon>
        <taxon>Pantevenvirales</taxon>
        <taxon>Straboviridae</taxon>
        <taxon>Chrysonvirus</taxon>
        <taxon>Chrysonvirus as5</taxon>
    </lineage>
</organism>
<gene>
    <name evidence="3" type="ORF">phiAS5_ORF0043</name>
</gene>
<name>E1A2E0_9CAUD</name>
<dbReference type="InterPro" id="IPR051055">
    <property type="entry name" value="PIF1_helicase"/>
</dbReference>
<dbReference type="KEGG" id="vg:9861450"/>
<keyword evidence="3" id="KW-0347">Helicase</keyword>
<keyword evidence="4" id="KW-1185">Reference proteome</keyword>
<keyword evidence="3" id="KW-0547">Nucleotide-binding</keyword>
<dbReference type="SMART" id="SM00487">
    <property type="entry name" value="DEXDc"/>
    <property type="match status" value="1"/>
</dbReference>
<dbReference type="PANTHER" id="PTHR47642:SF5">
    <property type="entry name" value="ATP-DEPENDENT DNA HELICASE"/>
    <property type="match status" value="1"/>
</dbReference>
<dbReference type="InterPro" id="IPR003593">
    <property type="entry name" value="AAA+_ATPase"/>
</dbReference>
<dbReference type="Proteomes" id="UP000002236">
    <property type="component" value="Segment"/>
</dbReference>
<feature type="domain" description="Helicase ATP-binding" evidence="2">
    <location>
        <begin position="9"/>
        <end position="174"/>
    </location>
</feature>
<dbReference type="GO" id="GO:0004386">
    <property type="term" value="F:helicase activity"/>
    <property type="evidence" value="ECO:0007669"/>
    <property type="project" value="UniProtKB-KW"/>
</dbReference>
<dbReference type="OrthoDB" id="5394at10239"/>
<keyword evidence="3" id="KW-0067">ATP-binding</keyword>
<dbReference type="EMBL" id="HM452126">
    <property type="protein sequence ID" value="ADM79886.1"/>
    <property type="molecule type" value="Genomic_DNA"/>
</dbReference>
<protein>
    <submittedName>
        <fullName evidence="3">Dda DNA helicase</fullName>
    </submittedName>
</protein>
<dbReference type="InterPro" id="IPR027417">
    <property type="entry name" value="P-loop_NTPase"/>
</dbReference>
<dbReference type="InterPro" id="IPR041214">
    <property type="entry name" value="SH3_14"/>
</dbReference>
<feature type="domain" description="AAA+ ATPase" evidence="1">
    <location>
        <begin position="27"/>
        <end position="179"/>
    </location>
</feature>